<organism evidence="6 7">
    <name type="scientific">Halomonas cupida</name>
    <dbReference type="NCBI Taxonomy" id="44933"/>
    <lineage>
        <taxon>Bacteria</taxon>
        <taxon>Pseudomonadati</taxon>
        <taxon>Pseudomonadota</taxon>
        <taxon>Gammaproteobacteria</taxon>
        <taxon>Oceanospirillales</taxon>
        <taxon>Halomonadaceae</taxon>
        <taxon>Halomonas</taxon>
    </lineage>
</organism>
<evidence type="ECO:0000256" key="2">
    <source>
        <dbReference type="ARBA" id="ARBA00022801"/>
    </source>
</evidence>
<keyword evidence="4" id="KW-0275">Fatty acid biosynthesis</keyword>
<dbReference type="PANTHER" id="PTHR38764:SF1">
    <property type="entry name" value="ACYL CARRIER PROTEIN PHOSPHODIESTERASE"/>
    <property type="match status" value="1"/>
</dbReference>
<keyword evidence="1" id="KW-0444">Lipid biosynthesis</keyword>
<dbReference type="GO" id="GO:0006633">
    <property type="term" value="P:fatty acid biosynthetic process"/>
    <property type="evidence" value="ECO:0007669"/>
    <property type="project" value="UniProtKB-KW"/>
</dbReference>
<evidence type="ECO:0000256" key="4">
    <source>
        <dbReference type="ARBA" id="ARBA00023160"/>
    </source>
</evidence>
<proteinExistence type="predicted"/>
<accession>A0A1M7JMD6</accession>
<reference evidence="5 8" key="2">
    <citation type="submission" date="2019-07" db="EMBL/GenBank/DDBJ databases">
        <title>Whole genome shotgun sequence of Halomonas cupida NBRC 102219.</title>
        <authorList>
            <person name="Hosoyama A."/>
            <person name="Uohara A."/>
            <person name="Ohji S."/>
            <person name="Ichikawa N."/>
        </authorList>
    </citation>
    <scope>NUCLEOTIDE SEQUENCE [LARGE SCALE GENOMIC DNA]</scope>
    <source>
        <strain evidence="5 8">NBRC 102219</strain>
    </source>
</reference>
<evidence type="ECO:0000313" key="8">
    <source>
        <dbReference type="Proteomes" id="UP000321726"/>
    </source>
</evidence>
<protein>
    <submittedName>
        <fullName evidence="5">ACP phosphodiesterase</fullName>
    </submittedName>
    <submittedName>
        <fullName evidence="6">Acyl carrier protein phosphodiesterase</fullName>
    </submittedName>
</protein>
<gene>
    <name evidence="5" type="ORF">HCU01_25070</name>
    <name evidence="6" type="ORF">SAMN05660971_03229</name>
</gene>
<dbReference type="OrthoDB" id="8442777at2"/>
<dbReference type="RefSeq" id="WP_073436247.1">
    <property type="nucleotide sequence ID" value="NZ_BJXU01000094.1"/>
</dbReference>
<dbReference type="STRING" id="44933.SAMN05660971_03229"/>
<keyword evidence="2" id="KW-0378">Hydrolase</keyword>
<dbReference type="Proteomes" id="UP000184123">
    <property type="component" value="Unassembled WGS sequence"/>
</dbReference>
<dbReference type="PANTHER" id="PTHR38764">
    <property type="entry name" value="ACYL CARRIER PROTEIN PHOSPHODIESTERASE"/>
    <property type="match status" value="1"/>
</dbReference>
<keyword evidence="3" id="KW-0443">Lipid metabolism</keyword>
<sequence length="189" mass="21620">MNFLAHAALADGGSDDFLYGNLVADGVKGPDLSDWPVEVAAGVRHHRRVDAFVDSHPVVLAARRRAPREQRRYAAIALDILWDHFLLQELEAPTRDLLIQRCYRVLGREQAPARLARMIPALISEDWLHRYRQRDFTYRAIAGIGSRLSGPNRLAELVPHLRADHQHLSEDFQVLWQDVRQVLEVVDTH</sequence>
<reference evidence="6 7" key="1">
    <citation type="submission" date="2016-11" db="EMBL/GenBank/DDBJ databases">
        <authorList>
            <person name="Jaros S."/>
            <person name="Januszkiewicz K."/>
            <person name="Wedrychowicz H."/>
        </authorList>
    </citation>
    <scope>NUCLEOTIDE SEQUENCE [LARGE SCALE GENOMIC DNA]</scope>
    <source>
        <strain evidence="6 7">DSM 4740</strain>
    </source>
</reference>
<evidence type="ECO:0000313" key="5">
    <source>
        <dbReference type="EMBL" id="GEN24558.1"/>
    </source>
</evidence>
<dbReference type="Proteomes" id="UP000321726">
    <property type="component" value="Unassembled WGS sequence"/>
</dbReference>
<evidence type="ECO:0000313" key="7">
    <source>
        <dbReference type="Proteomes" id="UP000184123"/>
    </source>
</evidence>
<name>A0A1M7JMD6_9GAMM</name>
<dbReference type="EMBL" id="BJXU01000094">
    <property type="protein sequence ID" value="GEN24558.1"/>
    <property type="molecule type" value="Genomic_DNA"/>
</dbReference>
<evidence type="ECO:0000256" key="3">
    <source>
        <dbReference type="ARBA" id="ARBA00023098"/>
    </source>
</evidence>
<dbReference type="AlphaFoldDB" id="A0A1M7JMD6"/>
<dbReference type="InterPro" id="IPR007431">
    <property type="entry name" value="ACP_PD"/>
</dbReference>
<dbReference type="EMBL" id="FRCA01000009">
    <property type="protein sequence ID" value="SHM54075.1"/>
    <property type="molecule type" value="Genomic_DNA"/>
</dbReference>
<keyword evidence="8" id="KW-1185">Reference proteome</keyword>
<evidence type="ECO:0000313" key="6">
    <source>
        <dbReference type="EMBL" id="SHM54075.1"/>
    </source>
</evidence>
<evidence type="ECO:0000256" key="1">
    <source>
        <dbReference type="ARBA" id="ARBA00022516"/>
    </source>
</evidence>
<dbReference type="Pfam" id="PF04336">
    <property type="entry name" value="ACP_PD"/>
    <property type="match status" value="1"/>
</dbReference>
<dbReference type="GO" id="GO:0008770">
    <property type="term" value="F:[acyl-carrier-protein] phosphodiesterase activity"/>
    <property type="evidence" value="ECO:0007669"/>
    <property type="project" value="InterPro"/>
</dbReference>
<keyword evidence="4" id="KW-0276">Fatty acid metabolism</keyword>